<accession>A0A9P4JX49</accession>
<evidence type="ECO:0000256" key="1">
    <source>
        <dbReference type="SAM" id="Phobius"/>
    </source>
</evidence>
<keyword evidence="3" id="KW-1185">Reference proteome</keyword>
<reference evidence="3" key="1">
    <citation type="journal article" date="2020" name="Stud. Mycol.">
        <title>101 Dothideomycetes genomes: A test case for predicting lifestyles and emergence of pathogens.</title>
        <authorList>
            <person name="Haridas S."/>
            <person name="Albert R."/>
            <person name="Binder M."/>
            <person name="Bloem J."/>
            <person name="LaButti K."/>
            <person name="Salamov A."/>
            <person name="Andreopoulos B."/>
            <person name="Baker S."/>
            <person name="Barry K."/>
            <person name="Bills G."/>
            <person name="Bluhm B."/>
            <person name="Cannon C."/>
            <person name="Castanera R."/>
            <person name="Culley D."/>
            <person name="Daum C."/>
            <person name="Ezra D."/>
            <person name="Gonzalez J."/>
            <person name="Henrissat B."/>
            <person name="Kuo A."/>
            <person name="Liang C."/>
            <person name="Lipzen A."/>
            <person name="Lutzoni F."/>
            <person name="Magnuson J."/>
            <person name="Mondo S."/>
            <person name="Nolan M."/>
            <person name="Ohm R."/>
            <person name="Pangilinan J."/>
            <person name="Park H.-J."/>
            <person name="Ramirez L."/>
            <person name="Alfaro M."/>
            <person name="Sun H."/>
            <person name="Tritt A."/>
            <person name="Yoshinaga Y."/>
            <person name="Zwiers L.-H."/>
            <person name="Turgeon B."/>
            <person name="Goodwin S."/>
            <person name="Spatafora J."/>
            <person name="Crous P."/>
            <person name="Grigoriev I."/>
        </authorList>
    </citation>
    <scope>NUCLEOTIDE SEQUENCE [LARGE SCALE GENOMIC DNA]</scope>
    <source>
        <strain evidence="3">CBS 304.66</strain>
    </source>
</reference>
<feature type="transmembrane region" description="Helical" evidence="1">
    <location>
        <begin position="556"/>
        <end position="576"/>
    </location>
</feature>
<dbReference type="Proteomes" id="UP000800093">
    <property type="component" value="Unassembled WGS sequence"/>
</dbReference>
<feature type="transmembrane region" description="Helical" evidence="1">
    <location>
        <begin position="525"/>
        <end position="544"/>
    </location>
</feature>
<proteinExistence type="predicted"/>
<dbReference type="OrthoDB" id="5406607at2759"/>
<name>A0A9P4JX49_9PLEO</name>
<dbReference type="EMBL" id="ML986781">
    <property type="protein sequence ID" value="KAF2258121.1"/>
    <property type="molecule type" value="Genomic_DNA"/>
</dbReference>
<organism evidence="2 3">
    <name type="scientific">Lojkania enalia</name>
    <dbReference type="NCBI Taxonomy" id="147567"/>
    <lineage>
        <taxon>Eukaryota</taxon>
        <taxon>Fungi</taxon>
        <taxon>Dikarya</taxon>
        <taxon>Ascomycota</taxon>
        <taxon>Pezizomycotina</taxon>
        <taxon>Dothideomycetes</taxon>
        <taxon>Pleosporomycetidae</taxon>
        <taxon>Pleosporales</taxon>
        <taxon>Pleosporales incertae sedis</taxon>
        <taxon>Lojkania</taxon>
    </lineage>
</organism>
<comment type="caution">
    <text evidence="2">The sequence shown here is derived from an EMBL/GenBank/DDBJ whole genome shotgun (WGS) entry which is preliminary data.</text>
</comment>
<feature type="transmembrane region" description="Helical" evidence="1">
    <location>
        <begin position="597"/>
        <end position="618"/>
    </location>
</feature>
<gene>
    <name evidence="2" type="ORF">CC78DRAFT_538017</name>
</gene>
<evidence type="ECO:0000313" key="3">
    <source>
        <dbReference type="Proteomes" id="UP000800093"/>
    </source>
</evidence>
<keyword evidence="1" id="KW-0472">Membrane</keyword>
<feature type="transmembrane region" description="Helical" evidence="1">
    <location>
        <begin position="341"/>
        <end position="365"/>
    </location>
</feature>
<keyword evidence="1" id="KW-1133">Transmembrane helix</keyword>
<evidence type="ECO:0000313" key="2">
    <source>
        <dbReference type="EMBL" id="KAF2258121.1"/>
    </source>
</evidence>
<protein>
    <submittedName>
        <fullName evidence="2">Uncharacterized protein</fullName>
    </submittedName>
</protein>
<dbReference type="AlphaFoldDB" id="A0A9P4JX49"/>
<sequence>MLVLGSLSVHICLNIITLSLLTISVRATAIAILPSRQTIQTQSPNLTLALPTGTTNHNNPHLLCTPTKWTDILTFYLGNYVTHALTVVVLPGEQPVSYLTNAFTSLLFPAFGAYRGLRAISVGYVSLKKAFREGVSWRGFKNWLWGNEDDESDLQKARRCGALCMIVRATDWRPRDGDVVEGCVIRTEIPEPEKKVKKKNKKSKNETTAGVHEVGLDEQKLLGTEDIELGNVSGSNRSSEAVPSDPTVQFTTYPALWTYCRQEGPDRIGSRAVRNCPEELSPGYQIVMVPSCTPVRELPEDTYTDRIGSTYSLVKGIVALAQAAFAIKTLYQARGNQIEKYGYAAFGLTVAPYALMSFVNLLGALSRPEYDAIYLVGSPMMVEERRRKGLDGYYESVVGELLPADANFSFDKHKVLAGMSFVRSPVRFKYVNEDMHVEYVPNEGQQEVSEKLIELPMDSDLSKPTLFIPSTPPFTYYQRVEGTATNALPAPSYRHSHFCYAFILNQGDQPGLLPRSVRYLENSRSLSFFVSLLPLIPIGVLSHFKKGESKVSQRAVTMLWLSWGAFCGWLIAEMGVKDVLGERMKGRFKLRSVGLRGFWYLCIGAPAIAGYVVVGQMLDEYGTCLVLPD</sequence>
<keyword evidence="1" id="KW-0812">Transmembrane</keyword>